<dbReference type="AlphaFoldDB" id="A0A1K2FAH7"/>
<evidence type="ECO:0000256" key="1">
    <source>
        <dbReference type="SAM" id="Phobius"/>
    </source>
</evidence>
<keyword evidence="1" id="KW-0472">Membrane</keyword>
<organism evidence="2 3">
    <name type="scientific">Streptomyces atratus</name>
    <dbReference type="NCBI Taxonomy" id="1893"/>
    <lineage>
        <taxon>Bacteria</taxon>
        <taxon>Bacillati</taxon>
        <taxon>Actinomycetota</taxon>
        <taxon>Actinomycetes</taxon>
        <taxon>Kitasatosporales</taxon>
        <taxon>Streptomycetaceae</taxon>
        <taxon>Streptomyces</taxon>
    </lineage>
</organism>
<feature type="transmembrane region" description="Helical" evidence="1">
    <location>
        <begin position="7"/>
        <end position="27"/>
    </location>
</feature>
<accession>A0A1K2FAH7</accession>
<protein>
    <recommendedName>
        <fullName evidence="4">NADH-quinone oxidoreductase subunit J</fullName>
    </recommendedName>
</protein>
<reference evidence="2 3" key="1">
    <citation type="submission" date="2016-11" db="EMBL/GenBank/DDBJ databases">
        <authorList>
            <person name="Jaros S."/>
            <person name="Januszkiewicz K."/>
            <person name="Wedrychowicz H."/>
        </authorList>
    </citation>
    <scope>NUCLEOTIDE SEQUENCE [LARGE SCALE GENOMIC DNA]</scope>
    <source>
        <strain evidence="2 3">OK807</strain>
    </source>
</reference>
<dbReference type="EMBL" id="FPJO01000044">
    <property type="protein sequence ID" value="SFY44204.1"/>
    <property type="molecule type" value="Genomic_DNA"/>
</dbReference>
<evidence type="ECO:0000313" key="2">
    <source>
        <dbReference type="EMBL" id="SFY44204.1"/>
    </source>
</evidence>
<feature type="transmembrane region" description="Helical" evidence="1">
    <location>
        <begin position="33"/>
        <end position="54"/>
    </location>
</feature>
<sequence length="55" mass="5487">MTSHSPLTLFLVGVVAFLVMGGLLYVAHQHPSLATPLMVAIAGGALVVACLGLAG</sequence>
<gene>
    <name evidence="2" type="ORF">SAMN02787144_104421</name>
</gene>
<keyword evidence="1" id="KW-0812">Transmembrane</keyword>
<evidence type="ECO:0000313" key="3">
    <source>
        <dbReference type="Proteomes" id="UP000181909"/>
    </source>
</evidence>
<dbReference type="Proteomes" id="UP000181909">
    <property type="component" value="Unassembled WGS sequence"/>
</dbReference>
<name>A0A1K2FAH7_STRAR</name>
<dbReference type="RefSeq" id="WP_177328372.1">
    <property type="nucleotide sequence ID" value="NZ_CP108277.1"/>
</dbReference>
<evidence type="ECO:0008006" key="4">
    <source>
        <dbReference type="Google" id="ProtNLM"/>
    </source>
</evidence>
<proteinExistence type="predicted"/>
<keyword evidence="1" id="KW-1133">Transmembrane helix</keyword>